<feature type="region of interest" description="Disordered" evidence="1">
    <location>
        <begin position="40"/>
        <end position="70"/>
    </location>
</feature>
<evidence type="ECO:0000256" key="1">
    <source>
        <dbReference type="SAM" id="MobiDB-lite"/>
    </source>
</evidence>
<dbReference type="STRING" id="315423.SAMN04488020_11012"/>
<keyword evidence="2" id="KW-1133">Transmembrane helix</keyword>
<protein>
    <submittedName>
        <fullName evidence="3">Uncharacterized protein</fullName>
    </submittedName>
</protein>
<proteinExistence type="predicted"/>
<feature type="transmembrane region" description="Helical" evidence="2">
    <location>
        <begin position="91"/>
        <end position="112"/>
    </location>
</feature>
<dbReference type="Proteomes" id="UP000193870">
    <property type="component" value="Unassembled WGS sequence"/>
</dbReference>
<gene>
    <name evidence="3" type="ORF">PAM7066_03066</name>
</gene>
<dbReference type="EMBL" id="FWFV01000009">
    <property type="protein sequence ID" value="SLN61406.1"/>
    <property type="molecule type" value="Genomic_DNA"/>
</dbReference>
<reference evidence="3 4" key="1">
    <citation type="submission" date="2017-03" db="EMBL/GenBank/DDBJ databases">
        <authorList>
            <person name="Afonso C.L."/>
            <person name="Miller P.J."/>
            <person name="Scott M.A."/>
            <person name="Spackman E."/>
            <person name="Goraichik I."/>
            <person name="Dimitrov K.M."/>
            <person name="Suarez D.L."/>
            <person name="Swayne D.E."/>
        </authorList>
    </citation>
    <scope>NUCLEOTIDE SEQUENCE [LARGE SCALE GENOMIC DNA]</scope>
    <source>
        <strain evidence="3 4">CECT 7066</strain>
    </source>
</reference>
<keyword evidence="2" id="KW-0812">Transmembrane</keyword>
<organism evidence="3 4">
    <name type="scientific">Palleronia marisminoris</name>
    <dbReference type="NCBI Taxonomy" id="315423"/>
    <lineage>
        <taxon>Bacteria</taxon>
        <taxon>Pseudomonadati</taxon>
        <taxon>Pseudomonadota</taxon>
        <taxon>Alphaproteobacteria</taxon>
        <taxon>Rhodobacterales</taxon>
        <taxon>Roseobacteraceae</taxon>
        <taxon>Palleronia</taxon>
    </lineage>
</organism>
<sequence length="137" mass="14433">MQDLIIDLGSVSDTYVNLAVREKEQTGPYILIVERFENTPEALRPSGEPPQCKLQPRQNGRRRQHSEPATHAVRALADVPRSGGLVAHHGFGARTGAAPVMIGLVLLVLASLPAGMRSAALKAIPAGTLGALLLSAA</sequence>
<evidence type="ECO:0000313" key="4">
    <source>
        <dbReference type="Proteomes" id="UP000193870"/>
    </source>
</evidence>
<accession>A0A1Y5TIW7</accession>
<keyword evidence="4" id="KW-1185">Reference proteome</keyword>
<dbReference type="AlphaFoldDB" id="A0A1Y5TIW7"/>
<keyword evidence="2" id="KW-0472">Membrane</keyword>
<evidence type="ECO:0000313" key="3">
    <source>
        <dbReference type="EMBL" id="SLN61406.1"/>
    </source>
</evidence>
<evidence type="ECO:0000256" key="2">
    <source>
        <dbReference type="SAM" id="Phobius"/>
    </source>
</evidence>
<name>A0A1Y5TIW7_9RHOB</name>